<reference evidence="2" key="1">
    <citation type="journal article" date="2022" name="IScience">
        <title>Evolution of zygomycete secretomes and the origins of terrestrial fungal ecologies.</title>
        <authorList>
            <person name="Chang Y."/>
            <person name="Wang Y."/>
            <person name="Mondo S."/>
            <person name="Ahrendt S."/>
            <person name="Andreopoulos W."/>
            <person name="Barry K."/>
            <person name="Beard J."/>
            <person name="Benny G.L."/>
            <person name="Blankenship S."/>
            <person name="Bonito G."/>
            <person name="Cuomo C."/>
            <person name="Desiro A."/>
            <person name="Gervers K.A."/>
            <person name="Hundley H."/>
            <person name="Kuo A."/>
            <person name="LaButti K."/>
            <person name="Lang B.F."/>
            <person name="Lipzen A."/>
            <person name="O'Donnell K."/>
            <person name="Pangilinan J."/>
            <person name="Reynolds N."/>
            <person name="Sandor L."/>
            <person name="Smith M.E."/>
            <person name="Tsang A."/>
            <person name="Grigoriev I.V."/>
            <person name="Stajich J.E."/>
            <person name="Spatafora J.W."/>
        </authorList>
    </citation>
    <scope>NUCLEOTIDE SEQUENCE</scope>
    <source>
        <strain evidence="2">RSA 2281</strain>
    </source>
</reference>
<organism evidence="2 3">
    <name type="scientific">Phascolomyces articulosus</name>
    <dbReference type="NCBI Taxonomy" id="60185"/>
    <lineage>
        <taxon>Eukaryota</taxon>
        <taxon>Fungi</taxon>
        <taxon>Fungi incertae sedis</taxon>
        <taxon>Mucoromycota</taxon>
        <taxon>Mucoromycotina</taxon>
        <taxon>Mucoromycetes</taxon>
        <taxon>Mucorales</taxon>
        <taxon>Lichtheimiaceae</taxon>
        <taxon>Phascolomyces</taxon>
    </lineage>
</organism>
<feature type="signal peptide" evidence="1">
    <location>
        <begin position="1"/>
        <end position="15"/>
    </location>
</feature>
<name>A0AAD5KBK0_9FUNG</name>
<gene>
    <name evidence="2" type="ORF">BDA99DRAFT_532181</name>
</gene>
<dbReference type="AlphaFoldDB" id="A0AAD5KBK0"/>
<evidence type="ECO:0000256" key="1">
    <source>
        <dbReference type="SAM" id="SignalP"/>
    </source>
</evidence>
<evidence type="ECO:0000313" key="2">
    <source>
        <dbReference type="EMBL" id="KAI9277104.1"/>
    </source>
</evidence>
<accession>A0AAD5KBK0</accession>
<dbReference type="EMBL" id="JAIXMP010000002">
    <property type="protein sequence ID" value="KAI9277104.1"/>
    <property type="molecule type" value="Genomic_DNA"/>
</dbReference>
<comment type="caution">
    <text evidence="2">The sequence shown here is derived from an EMBL/GenBank/DDBJ whole genome shotgun (WGS) entry which is preliminary data.</text>
</comment>
<keyword evidence="3" id="KW-1185">Reference proteome</keyword>
<evidence type="ECO:0000313" key="3">
    <source>
        <dbReference type="Proteomes" id="UP001209540"/>
    </source>
</evidence>
<protein>
    <submittedName>
        <fullName evidence="2">Uncharacterized protein</fullName>
    </submittedName>
</protein>
<dbReference type="Proteomes" id="UP001209540">
    <property type="component" value="Unassembled WGS sequence"/>
</dbReference>
<keyword evidence="1" id="KW-0732">Signal</keyword>
<proteinExistence type="predicted"/>
<feature type="chain" id="PRO_5042254845" evidence="1">
    <location>
        <begin position="16"/>
        <end position="105"/>
    </location>
</feature>
<reference evidence="2" key="2">
    <citation type="submission" date="2023-02" db="EMBL/GenBank/DDBJ databases">
        <authorList>
            <consortium name="DOE Joint Genome Institute"/>
            <person name="Mondo S.J."/>
            <person name="Chang Y."/>
            <person name="Wang Y."/>
            <person name="Ahrendt S."/>
            <person name="Andreopoulos W."/>
            <person name="Barry K."/>
            <person name="Beard J."/>
            <person name="Benny G.L."/>
            <person name="Blankenship S."/>
            <person name="Bonito G."/>
            <person name="Cuomo C."/>
            <person name="Desiro A."/>
            <person name="Gervers K.A."/>
            <person name="Hundley H."/>
            <person name="Kuo A."/>
            <person name="LaButti K."/>
            <person name="Lang B.F."/>
            <person name="Lipzen A."/>
            <person name="O'Donnell K."/>
            <person name="Pangilinan J."/>
            <person name="Reynolds N."/>
            <person name="Sandor L."/>
            <person name="Smith M.W."/>
            <person name="Tsang A."/>
            <person name="Grigoriev I.V."/>
            <person name="Stajich J.E."/>
            <person name="Spatafora J.W."/>
        </authorList>
    </citation>
    <scope>NUCLEOTIDE SEQUENCE</scope>
    <source>
        <strain evidence="2">RSA 2281</strain>
    </source>
</reference>
<sequence>MMFLLGVLLLQVVQMLPTIYVDSILTRPLAKPVPDIGSYVTVYNGDILVDMPPLVITRQKSLNVLPMSCMAYFPYKVEEQCWDIIHYVCTTVEMRIYAVENEFIA</sequence>